<evidence type="ECO:0000313" key="2">
    <source>
        <dbReference type="EMBL" id="PLR32192.1"/>
    </source>
</evidence>
<keyword evidence="1" id="KW-1133">Transmembrane helix</keyword>
<dbReference type="PANTHER" id="PTHR34219">
    <property type="entry name" value="IRON-REGULATED INNER MEMBRANE PROTEIN-RELATED"/>
    <property type="match status" value="1"/>
</dbReference>
<reference evidence="2 3" key="1">
    <citation type="submission" date="2017-12" db="EMBL/GenBank/DDBJ databases">
        <title>Characterization of six clinical isolates of Enterochimera gen. nov., a novel genus of the Yersiniaciae family and the three species Enterochimera arupensis sp. nov., Enterochimera coloradensis sp. nov, and Enterochimera californica sp. nov.</title>
        <authorList>
            <person name="Rossi A."/>
            <person name="Fisher M."/>
        </authorList>
    </citation>
    <scope>NUCLEOTIDE SEQUENCE [LARGE SCALE GENOMIC DNA]</scope>
    <source>
        <strain evidence="3">2016-Iso4</strain>
    </source>
</reference>
<keyword evidence="1" id="KW-0812">Transmembrane</keyword>
<evidence type="ECO:0000313" key="3">
    <source>
        <dbReference type="Proteomes" id="UP000234503"/>
    </source>
</evidence>
<dbReference type="PANTHER" id="PTHR34219:SF1">
    <property type="entry name" value="PEPSY DOMAIN-CONTAINING PROTEIN"/>
    <property type="match status" value="1"/>
</dbReference>
<feature type="transmembrane region" description="Helical" evidence="1">
    <location>
        <begin position="433"/>
        <end position="459"/>
    </location>
</feature>
<dbReference type="Pfam" id="PF03929">
    <property type="entry name" value="PepSY_TM"/>
    <property type="match status" value="1"/>
</dbReference>
<dbReference type="InterPro" id="IPR005625">
    <property type="entry name" value="PepSY-ass_TM"/>
</dbReference>
<evidence type="ECO:0000256" key="1">
    <source>
        <dbReference type="SAM" id="Phobius"/>
    </source>
</evidence>
<gene>
    <name evidence="2" type="ORF">CYR32_15490</name>
</gene>
<accession>A0A2N5DXM2</accession>
<organism evidence="2 3">
    <name type="scientific">Chimaeribacter coloradensis</name>
    <dbReference type="NCBI Taxonomy" id="2060068"/>
    <lineage>
        <taxon>Bacteria</taxon>
        <taxon>Pseudomonadati</taxon>
        <taxon>Pseudomonadota</taxon>
        <taxon>Gammaproteobacteria</taxon>
        <taxon>Enterobacterales</taxon>
        <taxon>Yersiniaceae</taxon>
        <taxon>Chimaeribacter</taxon>
    </lineage>
</organism>
<feature type="transmembrane region" description="Helical" evidence="1">
    <location>
        <begin position="214"/>
        <end position="237"/>
    </location>
</feature>
<dbReference type="OrthoDB" id="9791166at2"/>
<sequence length="472" mass="50887">MSVESLPQARPAAPALSTRAALLALLKRLHFAIGLFVGPFIFVAALTGTLYVLTPQLESALYAQQLFTDATGPLQPLSRQVAAAQAAAGADARIIAVRPAPSPAQTTRVMFAAAGLGPSESRALFIDPHTLALRGELTAYGTSGILPLRTTLDYLHRNLLLGEPGRIYSELAASWLWVAALGGLVLWLAQRPPRLTRHATDNARQQQRTRRRHAFTGLALLLGLLFFSATGLTWSGWAGSNIDRMRNALDWMTPAVSTTLHGAPAEAADPHAEHHGMMMMPGMAMPAAPAQTPAMFEGVLNAAQQAGIDADRLEIRPAKVSGRAWTVNEINPRWPTRVDSAAVDPHGFRVVDVVRFADFPLVAKLTRWGIDAHMGVLFGLPNQLLLAAFGLGLCLMIAWGYRMWWLRRPAAPAQHPGQTLCAAWAALPRLPGILLLLVAAALALALPVMGVSLLLFLLADAWRWRRAVQGGR</sequence>
<protein>
    <submittedName>
        <fullName evidence="2">PepSY domain-containing protein</fullName>
    </submittedName>
</protein>
<keyword evidence="3" id="KW-1185">Reference proteome</keyword>
<feature type="transmembrane region" description="Helical" evidence="1">
    <location>
        <begin position="384"/>
        <end position="401"/>
    </location>
</feature>
<dbReference type="EMBL" id="PJZH01000019">
    <property type="protein sequence ID" value="PLR32192.1"/>
    <property type="molecule type" value="Genomic_DNA"/>
</dbReference>
<comment type="caution">
    <text evidence="2">The sequence shown here is derived from an EMBL/GenBank/DDBJ whole genome shotgun (WGS) entry which is preliminary data.</text>
</comment>
<dbReference type="Proteomes" id="UP000234503">
    <property type="component" value="Unassembled WGS sequence"/>
</dbReference>
<feature type="transmembrane region" description="Helical" evidence="1">
    <location>
        <begin position="29"/>
        <end position="53"/>
    </location>
</feature>
<name>A0A2N5DXM2_9GAMM</name>
<feature type="transmembrane region" description="Helical" evidence="1">
    <location>
        <begin position="167"/>
        <end position="189"/>
    </location>
</feature>
<keyword evidence="1" id="KW-0472">Membrane</keyword>
<dbReference type="RefSeq" id="WP_101826013.1">
    <property type="nucleotide sequence ID" value="NZ_PJZH01000019.1"/>
</dbReference>
<proteinExistence type="predicted"/>
<dbReference type="AlphaFoldDB" id="A0A2N5DXM2"/>